<dbReference type="PANTHER" id="PTHR43673:SF10">
    <property type="entry name" value="NADH DEHYDROGENASE_NAD(P)H NITROREDUCTASE XCC3605-RELATED"/>
    <property type="match status" value="1"/>
</dbReference>
<protein>
    <submittedName>
        <fullName evidence="4">5,6-dimethylbenzimidazole synthase</fullName>
        <ecNumber evidence="4">1.13.11.79</ecNumber>
    </submittedName>
</protein>
<dbReference type="PANTHER" id="PTHR43673">
    <property type="entry name" value="NAD(P)H NITROREDUCTASE YDGI-RELATED"/>
    <property type="match status" value="1"/>
</dbReference>
<gene>
    <name evidence="4" type="primary">bluB</name>
    <name evidence="4" type="ORF">D7316_01902</name>
</gene>
<dbReference type="GO" id="GO:0102919">
    <property type="term" value="F:5,6-dimethylbenzimidazole synthase activity"/>
    <property type="evidence" value="ECO:0007669"/>
    <property type="project" value="UniProtKB-EC"/>
</dbReference>
<proteinExistence type="inferred from homology"/>
<dbReference type="EMBL" id="CP033972">
    <property type="protein sequence ID" value="AZG45306.1"/>
    <property type="molecule type" value="Genomic_DNA"/>
</dbReference>
<dbReference type="AlphaFoldDB" id="A0A3G8JJV5"/>
<keyword evidence="5" id="KW-1185">Reference proteome</keyword>
<evidence type="ECO:0000256" key="2">
    <source>
        <dbReference type="ARBA" id="ARBA00023002"/>
    </source>
</evidence>
<reference evidence="4 5" key="1">
    <citation type="submission" date="2018-11" db="EMBL/GenBank/DDBJ databases">
        <title>Gordonia insulae sp. nov., isolated from an island soil.</title>
        <authorList>
            <person name="Kim Y.S."/>
            <person name="Kim S.B."/>
        </authorList>
    </citation>
    <scope>NUCLEOTIDE SEQUENCE [LARGE SCALE GENOMIC DNA]</scope>
    <source>
        <strain evidence="4 5">MMS17-SY073</strain>
    </source>
</reference>
<sequence length="224" mass="24333">MGAMELYDVMRTTFAAREFTDDPLPDEVLYRILDNARFSPSGGNRQGAHVVVVRDDLAKQRIAELGEPTVRRYVAQKSAGEMPWNPVHPTTVPQAVIDSTPVPASFVEPIRTAPAVLVVSVDLTAVAAIDQDLDRVGVVSGASVYPLVWNILLAARQEGFGGTITSMAVLQEPAVRELLGLPQTHAVAAVVPIGKPVRQLTRLRRQPVEEFVTVDRFDGPPLHS</sequence>
<evidence type="ECO:0000256" key="1">
    <source>
        <dbReference type="ARBA" id="ARBA00007118"/>
    </source>
</evidence>
<dbReference type="Proteomes" id="UP000271469">
    <property type="component" value="Chromosome"/>
</dbReference>
<dbReference type="CDD" id="cd02062">
    <property type="entry name" value="Nitro_FMN_reductase"/>
    <property type="match status" value="1"/>
</dbReference>
<evidence type="ECO:0000313" key="5">
    <source>
        <dbReference type="Proteomes" id="UP000271469"/>
    </source>
</evidence>
<dbReference type="KEGG" id="gom:D7316_01902"/>
<evidence type="ECO:0000259" key="3">
    <source>
        <dbReference type="Pfam" id="PF00881"/>
    </source>
</evidence>
<dbReference type="Pfam" id="PF00881">
    <property type="entry name" value="Nitroreductase"/>
    <property type="match status" value="1"/>
</dbReference>
<dbReference type="Gene3D" id="3.40.109.10">
    <property type="entry name" value="NADH Oxidase"/>
    <property type="match status" value="1"/>
</dbReference>
<dbReference type="EC" id="1.13.11.79" evidence="4"/>
<keyword evidence="2 4" id="KW-0560">Oxidoreductase</keyword>
<accession>A0A3G8JJV5</accession>
<dbReference type="SUPFAM" id="SSF55469">
    <property type="entry name" value="FMN-dependent nitroreductase-like"/>
    <property type="match status" value="1"/>
</dbReference>
<organism evidence="4 5">
    <name type="scientific">Gordonia insulae</name>
    <dbReference type="NCBI Taxonomy" id="2420509"/>
    <lineage>
        <taxon>Bacteria</taxon>
        <taxon>Bacillati</taxon>
        <taxon>Actinomycetota</taxon>
        <taxon>Actinomycetes</taxon>
        <taxon>Mycobacteriales</taxon>
        <taxon>Gordoniaceae</taxon>
        <taxon>Gordonia</taxon>
    </lineage>
</organism>
<comment type="similarity">
    <text evidence="1">Belongs to the nitroreductase family.</text>
</comment>
<dbReference type="InterPro" id="IPR029479">
    <property type="entry name" value="Nitroreductase"/>
</dbReference>
<dbReference type="InterPro" id="IPR000415">
    <property type="entry name" value="Nitroreductase-like"/>
</dbReference>
<name>A0A3G8JJV5_9ACTN</name>
<evidence type="ECO:0000313" key="4">
    <source>
        <dbReference type="EMBL" id="AZG45306.1"/>
    </source>
</evidence>
<feature type="domain" description="Nitroreductase" evidence="3">
    <location>
        <begin position="16"/>
        <end position="195"/>
    </location>
</feature>